<accession>A0A4R3I7H0</accession>
<comment type="caution">
    <text evidence="12">The sequence shown here is derived from an EMBL/GenBank/DDBJ whole genome shotgun (WGS) entry which is preliminary data.</text>
</comment>
<dbReference type="InterPro" id="IPR047215">
    <property type="entry name" value="Galactose_mutarotase-like"/>
</dbReference>
<feature type="binding site" evidence="10">
    <location>
        <position position="253"/>
    </location>
    <ligand>
        <name>beta-D-galactose</name>
        <dbReference type="ChEBI" id="CHEBI:27667"/>
    </ligand>
</feature>
<gene>
    <name evidence="12" type="ORF">BCF53_104201</name>
</gene>
<proteinExistence type="inferred from homology"/>
<dbReference type="InterPro" id="IPR014718">
    <property type="entry name" value="GH-type_carb-bd"/>
</dbReference>
<dbReference type="NCBIfam" id="NF008277">
    <property type="entry name" value="PRK11055.1"/>
    <property type="match status" value="1"/>
</dbReference>
<reference evidence="12 13" key="1">
    <citation type="submission" date="2019-03" db="EMBL/GenBank/DDBJ databases">
        <title>Genomic Encyclopedia of Archaeal and Bacterial Type Strains, Phase II (KMG-II): from individual species to whole genera.</title>
        <authorList>
            <person name="Goeker M."/>
        </authorList>
    </citation>
    <scope>NUCLEOTIDE SEQUENCE [LARGE SCALE GENOMIC DNA]</scope>
    <source>
        <strain evidence="12 13">DSM 15388</strain>
    </source>
</reference>
<dbReference type="AlphaFoldDB" id="A0A4R3I7H0"/>
<evidence type="ECO:0000256" key="2">
    <source>
        <dbReference type="ARBA" id="ARBA00005028"/>
    </source>
</evidence>
<keyword evidence="13" id="KW-1185">Reference proteome</keyword>
<evidence type="ECO:0000256" key="9">
    <source>
        <dbReference type="PIRSR" id="PIRSR005096-1"/>
    </source>
</evidence>
<dbReference type="RefSeq" id="WP_132700911.1">
    <property type="nucleotide sequence ID" value="NZ_SLZR01000004.1"/>
</dbReference>
<dbReference type="SUPFAM" id="SSF74650">
    <property type="entry name" value="Galactose mutarotase-like"/>
    <property type="match status" value="1"/>
</dbReference>
<evidence type="ECO:0000313" key="13">
    <source>
        <dbReference type="Proteomes" id="UP000295793"/>
    </source>
</evidence>
<evidence type="ECO:0000256" key="3">
    <source>
        <dbReference type="ARBA" id="ARBA00006206"/>
    </source>
</evidence>
<dbReference type="UniPathway" id="UPA00242"/>
<organism evidence="12 13">
    <name type="scientific">Reinekea marinisedimentorum</name>
    <dbReference type="NCBI Taxonomy" id="230495"/>
    <lineage>
        <taxon>Bacteria</taxon>
        <taxon>Pseudomonadati</taxon>
        <taxon>Pseudomonadota</taxon>
        <taxon>Gammaproteobacteria</taxon>
        <taxon>Oceanospirillales</taxon>
        <taxon>Saccharospirillaceae</taxon>
        <taxon>Reinekea</taxon>
    </lineage>
</organism>
<evidence type="ECO:0000256" key="10">
    <source>
        <dbReference type="PIRSR" id="PIRSR005096-2"/>
    </source>
</evidence>
<evidence type="ECO:0000256" key="5">
    <source>
        <dbReference type="ARBA" id="ARBA00014165"/>
    </source>
</evidence>
<dbReference type="CDD" id="cd09019">
    <property type="entry name" value="galactose_mutarotase_like"/>
    <property type="match status" value="1"/>
</dbReference>
<dbReference type="Proteomes" id="UP000295793">
    <property type="component" value="Unassembled WGS sequence"/>
</dbReference>
<dbReference type="InterPro" id="IPR011013">
    <property type="entry name" value="Gal_mutarotase_sf_dom"/>
</dbReference>
<dbReference type="Gene3D" id="2.70.98.10">
    <property type="match status" value="1"/>
</dbReference>
<dbReference type="PIRSF" id="PIRSF005096">
    <property type="entry name" value="GALM"/>
    <property type="match status" value="1"/>
</dbReference>
<evidence type="ECO:0000256" key="6">
    <source>
        <dbReference type="ARBA" id="ARBA00023235"/>
    </source>
</evidence>
<comment type="pathway">
    <text evidence="2 8">Carbohydrate metabolism; hexose metabolism.</text>
</comment>
<evidence type="ECO:0000256" key="7">
    <source>
        <dbReference type="ARBA" id="ARBA00023277"/>
    </source>
</evidence>
<keyword evidence="7 8" id="KW-0119">Carbohydrate metabolism</keyword>
<feature type="active site" description="Proton donor" evidence="9">
    <location>
        <position position="180"/>
    </location>
</feature>
<dbReference type="OrthoDB" id="9779408at2"/>
<dbReference type="PANTHER" id="PTHR10091:SF0">
    <property type="entry name" value="GALACTOSE MUTAROTASE"/>
    <property type="match status" value="1"/>
</dbReference>
<evidence type="ECO:0000313" key="12">
    <source>
        <dbReference type="EMBL" id="TCS42096.1"/>
    </source>
</evidence>
<comment type="similarity">
    <text evidence="3 8">Belongs to the aldose epimerase family.</text>
</comment>
<dbReference type="EC" id="5.1.3.3" evidence="4 8"/>
<dbReference type="EMBL" id="SLZR01000004">
    <property type="protein sequence ID" value="TCS42096.1"/>
    <property type="molecule type" value="Genomic_DNA"/>
</dbReference>
<dbReference type="GO" id="GO:0030246">
    <property type="term" value="F:carbohydrate binding"/>
    <property type="evidence" value="ECO:0007669"/>
    <property type="project" value="InterPro"/>
</dbReference>
<dbReference type="PANTHER" id="PTHR10091">
    <property type="entry name" value="ALDOSE-1-EPIMERASE"/>
    <property type="match status" value="1"/>
</dbReference>
<dbReference type="GO" id="GO:0006006">
    <property type="term" value="P:glucose metabolic process"/>
    <property type="evidence" value="ECO:0007669"/>
    <property type="project" value="TreeGrafter"/>
</dbReference>
<dbReference type="GO" id="GO:0033499">
    <property type="term" value="P:galactose catabolic process via UDP-galactose, Leloir pathway"/>
    <property type="evidence" value="ECO:0007669"/>
    <property type="project" value="TreeGrafter"/>
</dbReference>
<keyword evidence="6 8" id="KW-0413">Isomerase</keyword>
<dbReference type="GO" id="GO:0004034">
    <property type="term" value="F:aldose 1-epimerase activity"/>
    <property type="evidence" value="ECO:0007669"/>
    <property type="project" value="UniProtKB-EC"/>
</dbReference>
<evidence type="ECO:0000256" key="11">
    <source>
        <dbReference type="PIRSR" id="PIRSR005096-3"/>
    </source>
</evidence>
<dbReference type="InterPro" id="IPR018052">
    <property type="entry name" value="Ald1_epimerase_CS"/>
</dbReference>
<dbReference type="PROSITE" id="PS00545">
    <property type="entry name" value="ALDOSE_1_EPIMERASE"/>
    <property type="match status" value="1"/>
</dbReference>
<evidence type="ECO:0000256" key="4">
    <source>
        <dbReference type="ARBA" id="ARBA00013185"/>
    </source>
</evidence>
<evidence type="ECO:0000256" key="1">
    <source>
        <dbReference type="ARBA" id="ARBA00001614"/>
    </source>
</evidence>
<feature type="binding site" evidence="11">
    <location>
        <begin position="79"/>
        <end position="80"/>
    </location>
    <ligand>
        <name>beta-D-galactose</name>
        <dbReference type="ChEBI" id="CHEBI:27667"/>
    </ligand>
</feature>
<name>A0A4R3I7H0_9GAMM</name>
<feature type="binding site" evidence="11">
    <location>
        <begin position="180"/>
        <end position="182"/>
    </location>
    <ligand>
        <name>beta-D-galactose</name>
        <dbReference type="ChEBI" id="CHEBI:27667"/>
    </ligand>
</feature>
<evidence type="ECO:0000256" key="8">
    <source>
        <dbReference type="PIRNR" id="PIRNR005096"/>
    </source>
</evidence>
<dbReference type="InterPro" id="IPR008183">
    <property type="entry name" value="Aldose_1/G6P_1-epimerase"/>
</dbReference>
<feature type="active site" description="Proton acceptor" evidence="9">
    <location>
        <position position="316"/>
    </location>
</feature>
<sequence length="349" mass="38743">MTAGISEVEIGSLPNGQTVKKYCLRNDNGAQASFLNLGASWIEFKLAKDEPSLVLGCTTLEAFIDQQAYLGATVGRYANRIKNGQFRLNGEKIQLDKNQASHHLHGGSEGISNKIWDSHIKLKDDKTPILTFHCLSKDGESGFPGNVDITLTITLTEANDVRFHYSATTDKPTILNLTNHAYFNLDGNRFGNINNHEFKLNSTTYLDTDASGIPTGLLIDACDSALNFTDWKNIERELTDLTEPHLALCEGYDHCFCFQNDSKLRTLASAQSQHSGRKLTCRSNLPGMQFYTANFLQGTPTGDGDSYRRHGAFCFEPGYWTDSPNHAHFPDCTIDPDNSYSAIIEYSFS</sequence>
<protein>
    <recommendedName>
        <fullName evidence="5 8">Aldose 1-epimerase</fullName>
        <ecNumber evidence="4 8">5.1.3.3</ecNumber>
    </recommendedName>
</protein>
<comment type="catalytic activity">
    <reaction evidence="1 8">
        <text>alpha-D-glucose = beta-D-glucose</text>
        <dbReference type="Rhea" id="RHEA:10264"/>
        <dbReference type="ChEBI" id="CHEBI:15903"/>
        <dbReference type="ChEBI" id="CHEBI:17925"/>
        <dbReference type="EC" id="5.1.3.3"/>
    </reaction>
</comment>
<dbReference type="GO" id="GO:0005737">
    <property type="term" value="C:cytoplasm"/>
    <property type="evidence" value="ECO:0007669"/>
    <property type="project" value="TreeGrafter"/>
</dbReference>
<dbReference type="Pfam" id="PF01263">
    <property type="entry name" value="Aldose_epim"/>
    <property type="match status" value="1"/>
</dbReference>
<dbReference type="InterPro" id="IPR015443">
    <property type="entry name" value="Aldose_1-epimerase"/>
</dbReference>